<reference evidence="1" key="1">
    <citation type="submission" date="2006-10" db="EMBL/GenBank/DDBJ databases">
        <authorList>
            <person name="Amadeo P."/>
            <person name="Zhao Q."/>
            <person name="Wortman J."/>
            <person name="Fraser-Liggett C."/>
            <person name="Carlton J."/>
        </authorList>
    </citation>
    <scope>NUCLEOTIDE SEQUENCE</scope>
    <source>
        <strain evidence="1">G3</strain>
    </source>
</reference>
<dbReference type="EMBL" id="DS114131">
    <property type="protein sequence ID" value="EAX90160.1"/>
    <property type="molecule type" value="Genomic_DNA"/>
</dbReference>
<dbReference type="InParanoid" id="A2FY50"/>
<proteinExistence type="predicted"/>
<dbReference type="VEuPathDB" id="TrichDB:TVAG_361330"/>
<organism evidence="1 2">
    <name type="scientific">Trichomonas vaginalis (strain ATCC PRA-98 / G3)</name>
    <dbReference type="NCBI Taxonomy" id="412133"/>
    <lineage>
        <taxon>Eukaryota</taxon>
        <taxon>Metamonada</taxon>
        <taxon>Parabasalia</taxon>
        <taxon>Trichomonadida</taxon>
        <taxon>Trichomonadidae</taxon>
        <taxon>Trichomonas</taxon>
    </lineage>
</organism>
<evidence type="ECO:0000313" key="2">
    <source>
        <dbReference type="Proteomes" id="UP000001542"/>
    </source>
</evidence>
<dbReference type="VEuPathDB" id="TrichDB:TVAGG3_0337220"/>
<reference evidence="1" key="2">
    <citation type="journal article" date="2007" name="Science">
        <title>Draft genome sequence of the sexually transmitted pathogen Trichomonas vaginalis.</title>
        <authorList>
            <person name="Carlton J.M."/>
            <person name="Hirt R.P."/>
            <person name="Silva J.C."/>
            <person name="Delcher A.L."/>
            <person name="Schatz M."/>
            <person name="Zhao Q."/>
            <person name="Wortman J.R."/>
            <person name="Bidwell S.L."/>
            <person name="Alsmark U.C.M."/>
            <person name="Besteiro S."/>
            <person name="Sicheritz-Ponten T."/>
            <person name="Noel C.J."/>
            <person name="Dacks J.B."/>
            <person name="Foster P.G."/>
            <person name="Simillion C."/>
            <person name="Van de Peer Y."/>
            <person name="Miranda-Saavedra D."/>
            <person name="Barton G.J."/>
            <person name="Westrop G.D."/>
            <person name="Mueller S."/>
            <person name="Dessi D."/>
            <person name="Fiori P.L."/>
            <person name="Ren Q."/>
            <person name="Paulsen I."/>
            <person name="Zhang H."/>
            <person name="Bastida-Corcuera F.D."/>
            <person name="Simoes-Barbosa A."/>
            <person name="Brown M.T."/>
            <person name="Hayes R.D."/>
            <person name="Mukherjee M."/>
            <person name="Okumura C.Y."/>
            <person name="Schneider R."/>
            <person name="Smith A.J."/>
            <person name="Vanacova S."/>
            <person name="Villalvazo M."/>
            <person name="Haas B.J."/>
            <person name="Pertea M."/>
            <person name="Feldblyum T.V."/>
            <person name="Utterback T.R."/>
            <person name="Shu C.L."/>
            <person name="Osoegawa K."/>
            <person name="de Jong P.J."/>
            <person name="Hrdy I."/>
            <person name="Horvathova L."/>
            <person name="Zubacova Z."/>
            <person name="Dolezal P."/>
            <person name="Malik S.B."/>
            <person name="Logsdon J.M. Jr."/>
            <person name="Henze K."/>
            <person name="Gupta A."/>
            <person name="Wang C.C."/>
            <person name="Dunne R.L."/>
            <person name="Upcroft J.A."/>
            <person name="Upcroft P."/>
            <person name="White O."/>
            <person name="Salzberg S.L."/>
            <person name="Tang P."/>
            <person name="Chiu C.-H."/>
            <person name="Lee Y.-S."/>
            <person name="Embley T.M."/>
            <person name="Coombs G.H."/>
            <person name="Mottram J.C."/>
            <person name="Tachezy J."/>
            <person name="Fraser-Liggett C.M."/>
            <person name="Johnson P.J."/>
        </authorList>
    </citation>
    <scope>NUCLEOTIDE SEQUENCE [LARGE SCALE GENOMIC DNA]</scope>
    <source>
        <strain evidence="1">G3</strain>
    </source>
</reference>
<dbReference type="KEGG" id="tva:4747840"/>
<keyword evidence="2" id="KW-1185">Reference proteome</keyword>
<accession>A2FY50</accession>
<gene>
    <name evidence="1" type="ORF">TVAG_361330</name>
</gene>
<dbReference type="RefSeq" id="XP_001303090.1">
    <property type="nucleotide sequence ID" value="XM_001303089.1"/>
</dbReference>
<dbReference type="Proteomes" id="UP000001542">
    <property type="component" value="Unassembled WGS sequence"/>
</dbReference>
<name>A2FY50_TRIV3</name>
<protein>
    <submittedName>
        <fullName evidence="1">Uncharacterized protein</fullName>
    </submittedName>
</protein>
<evidence type="ECO:0000313" key="1">
    <source>
        <dbReference type="EMBL" id="EAX90160.1"/>
    </source>
</evidence>
<sequence length="343" mass="38668">MNILSYSANNARYFSLLFHESIDDWNRYFNDPPSETNTDGSKIYWKTDSPGKYFVTDCKFGDLKATCIFVNSVGPNYLGISETEFNKCSGDIGVPCTVFYNGSFFQYRVTGKDCTMTSGTCGGIHTGVLVRENSKDLNLIEETSISGYSSETSGSVLWHKNGNVSFISINESNCKTKIEVAYQITNEPSGISHVKFCQFISAKSDEKCFYYEISQHFIQCSSFLNNSYSSKSTTSPGIFYLATPDSILTIANSVIKDNSGTALLFTNYGSSIIVDRCFIENPNVQMISVGYGNFQFIHKYFIYILNVPHKNCIFTDVKYKTIYVNKLCRCDSNFIYYFAFLSK</sequence>
<dbReference type="AlphaFoldDB" id="A2FY50"/>